<dbReference type="InterPro" id="IPR012910">
    <property type="entry name" value="Plug_dom"/>
</dbReference>
<evidence type="ECO:0000256" key="6">
    <source>
        <dbReference type="ARBA" id="ARBA00022692"/>
    </source>
</evidence>
<dbReference type="NCBIfam" id="TIGR01783">
    <property type="entry name" value="TonB-siderophor"/>
    <property type="match status" value="1"/>
</dbReference>
<dbReference type="PROSITE" id="PS01156">
    <property type="entry name" value="TONB_DEPENDENT_REC_2"/>
    <property type="match status" value="1"/>
</dbReference>
<name>A0ABX8E7Q9_9SPHN</name>
<evidence type="ECO:0000256" key="1">
    <source>
        <dbReference type="ARBA" id="ARBA00004571"/>
    </source>
</evidence>
<gene>
    <name evidence="20" type="ORF">HT578_17270</name>
</gene>
<feature type="chain" id="PRO_5045266012" evidence="17">
    <location>
        <begin position="37"/>
        <end position="718"/>
    </location>
</feature>
<reference evidence="20 21" key="1">
    <citation type="journal article" date="2021" name="Int. J. Syst. Evol. Microbiol.">
        <title>Novosphingobium decolorationis sp. nov., an aniline blue-decolourizing bacterium isolated from East Pacific sediment.</title>
        <authorList>
            <person name="Chen X."/>
            <person name="Dong B."/>
            <person name="Chen T."/>
            <person name="Ren N."/>
            <person name="Wang J."/>
            <person name="Xu Y."/>
            <person name="Yang J."/>
            <person name="Zhu S."/>
            <person name="Chen J."/>
        </authorList>
    </citation>
    <scope>NUCLEOTIDE SEQUENCE [LARGE SCALE GENOMIC DNA]</scope>
    <source>
        <strain evidence="20 21">502str22</strain>
    </source>
</reference>
<evidence type="ECO:0000256" key="15">
    <source>
        <dbReference type="PROSITE-ProRule" id="PRU10144"/>
    </source>
</evidence>
<evidence type="ECO:0000256" key="4">
    <source>
        <dbReference type="ARBA" id="ARBA00022452"/>
    </source>
</evidence>
<evidence type="ECO:0000256" key="14">
    <source>
        <dbReference type="PROSITE-ProRule" id="PRU01360"/>
    </source>
</evidence>
<dbReference type="InterPro" id="IPR036942">
    <property type="entry name" value="Beta-barrel_TonB_sf"/>
</dbReference>
<dbReference type="PANTHER" id="PTHR32552">
    <property type="entry name" value="FERRICHROME IRON RECEPTOR-RELATED"/>
    <property type="match status" value="1"/>
</dbReference>
<sequence length="718" mass="77604">MPTKSTRLRLSRTSRASASSLVLAAGLAALTTPAFAQDSRTTQEIVVTAQRENATHVGNGGSAGVLGDKAAEDLPFNVRSFDETLILNQQPRSLGEVLENDPTVRTTYGYGNAAESFIIRGFELYGDDVGLNGLYGITPRQLIAPELFEQVQVLNGSSAFLNGAAPGGSGLGGSVNLLLKHAGDQNLNRVTLGYTSDAHFGGSFDVSRRFGNFGIRINGNYQDGETGIDREDRKTQVLGVGLDWDSGPVRMSLDVAYQKVRVDHLRPKLTLSTSELPEIPSASYNFAQDYTYTDLRDVFGVFNFEYDFAPNATMWVKAGARDGSEEGIYGGFNLYDAQTGDGYLTALYVPRTDNNEAVETGARVTLGSAITQEIVIGANASWQVNRNAYDFRYGTDFTGVASNYYDAVQIDLPDSVYVGGDLDDPYPISKINTFSTFASDTVGFWDDRILVTGGLRLQKLETKSYSAFGGELTGTQELNKITPVAGVVVKPVAGLSFYANRIESLQQGPTAGFGASNFGEVFPPYVSTQYEVGGKLQIGAMFASLAWYQIDKPYGYTDVDTLVYAIAGTQRNQGVEFTLNGEILPGLRLISGVSHVDAKLLESTDPSAGTTPKGVPDWTANANVEWDTPLPGFTLTGRVTYTGKQWVDVANTFKLPSWTIFNAGARYVFAAGEVPVTLRFNVDNIADKKYWASAYDSFSSAVLQGQPRTFKASISADF</sequence>
<evidence type="ECO:0000313" key="21">
    <source>
        <dbReference type="Proteomes" id="UP000677126"/>
    </source>
</evidence>
<evidence type="ECO:0000256" key="11">
    <source>
        <dbReference type="ARBA" id="ARBA00023136"/>
    </source>
</evidence>
<dbReference type="InterPro" id="IPR010917">
    <property type="entry name" value="TonB_rcpt_CS"/>
</dbReference>
<comment type="subcellular location">
    <subcellularLocation>
        <location evidence="1 14">Cell outer membrane</location>
        <topology evidence="1 14">Multi-pass membrane protein</topology>
    </subcellularLocation>
</comment>
<feature type="signal peptide" evidence="17">
    <location>
        <begin position="1"/>
        <end position="36"/>
    </location>
</feature>
<proteinExistence type="inferred from homology"/>
<dbReference type="EMBL" id="CP054856">
    <property type="protein sequence ID" value="QVM85212.1"/>
    <property type="molecule type" value="Genomic_DNA"/>
</dbReference>
<dbReference type="InterPro" id="IPR000531">
    <property type="entry name" value="Beta-barrel_TonB"/>
</dbReference>
<evidence type="ECO:0000313" key="20">
    <source>
        <dbReference type="EMBL" id="QVM85212.1"/>
    </source>
</evidence>
<evidence type="ECO:0000259" key="19">
    <source>
        <dbReference type="Pfam" id="PF07715"/>
    </source>
</evidence>
<keyword evidence="9" id="KW-0406">Ion transport</keyword>
<feature type="short sequence motif" description="TonB C-terminal box" evidence="15">
    <location>
        <begin position="701"/>
        <end position="718"/>
    </location>
</feature>
<keyword evidence="7 17" id="KW-0732">Signal</keyword>
<evidence type="ECO:0000256" key="13">
    <source>
        <dbReference type="ARBA" id="ARBA00023237"/>
    </source>
</evidence>
<keyword evidence="8" id="KW-0408">Iron</keyword>
<dbReference type="PANTHER" id="PTHR32552:SF82">
    <property type="entry name" value="FCUA PROTEIN"/>
    <property type="match status" value="1"/>
</dbReference>
<dbReference type="SUPFAM" id="SSF56935">
    <property type="entry name" value="Porins"/>
    <property type="match status" value="1"/>
</dbReference>
<evidence type="ECO:0000256" key="12">
    <source>
        <dbReference type="ARBA" id="ARBA00023170"/>
    </source>
</evidence>
<keyword evidence="12 20" id="KW-0675">Receptor</keyword>
<keyword evidence="21" id="KW-1185">Reference proteome</keyword>
<feature type="domain" description="TonB-dependent receptor plug" evidence="19">
    <location>
        <begin position="72"/>
        <end position="168"/>
    </location>
</feature>
<keyword evidence="4 14" id="KW-1134">Transmembrane beta strand</keyword>
<dbReference type="PROSITE" id="PS52016">
    <property type="entry name" value="TONB_DEPENDENT_REC_3"/>
    <property type="match status" value="1"/>
</dbReference>
<evidence type="ECO:0000259" key="18">
    <source>
        <dbReference type="Pfam" id="PF00593"/>
    </source>
</evidence>
<dbReference type="Gene3D" id="2.170.130.10">
    <property type="entry name" value="TonB-dependent receptor, plug domain"/>
    <property type="match status" value="1"/>
</dbReference>
<evidence type="ECO:0000256" key="10">
    <source>
        <dbReference type="ARBA" id="ARBA00023077"/>
    </source>
</evidence>
<evidence type="ECO:0000256" key="2">
    <source>
        <dbReference type="ARBA" id="ARBA00009810"/>
    </source>
</evidence>
<feature type="domain" description="TonB-dependent receptor-like beta-barrel" evidence="18">
    <location>
        <begin position="281"/>
        <end position="685"/>
    </location>
</feature>
<dbReference type="Pfam" id="PF00593">
    <property type="entry name" value="TonB_dep_Rec_b-barrel"/>
    <property type="match status" value="1"/>
</dbReference>
<dbReference type="Proteomes" id="UP000677126">
    <property type="component" value="Chromosome"/>
</dbReference>
<keyword evidence="3 14" id="KW-0813">Transport</keyword>
<dbReference type="Gene3D" id="2.40.170.20">
    <property type="entry name" value="TonB-dependent receptor, beta-barrel domain"/>
    <property type="match status" value="1"/>
</dbReference>
<evidence type="ECO:0000256" key="9">
    <source>
        <dbReference type="ARBA" id="ARBA00023065"/>
    </source>
</evidence>
<keyword evidence="13 14" id="KW-0998">Cell outer membrane</keyword>
<keyword evidence="10 16" id="KW-0798">TonB box</keyword>
<organism evidence="20 21">
    <name type="scientific">Novosphingobium decolorationis</name>
    <dbReference type="NCBI Taxonomy" id="2698673"/>
    <lineage>
        <taxon>Bacteria</taxon>
        <taxon>Pseudomonadati</taxon>
        <taxon>Pseudomonadota</taxon>
        <taxon>Alphaproteobacteria</taxon>
        <taxon>Sphingomonadales</taxon>
        <taxon>Sphingomonadaceae</taxon>
        <taxon>Novosphingobium</taxon>
    </lineage>
</organism>
<accession>A0ABX8E7Q9</accession>
<dbReference type="InterPro" id="IPR037066">
    <property type="entry name" value="Plug_dom_sf"/>
</dbReference>
<keyword evidence="11 14" id="KW-0472">Membrane</keyword>
<protein>
    <submittedName>
        <fullName evidence="20">TonB-dependent receptor</fullName>
    </submittedName>
</protein>
<dbReference type="InterPro" id="IPR039426">
    <property type="entry name" value="TonB-dep_rcpt-like"/>
</dbReference>
<evidence type="ECO:0000256" key="17">
    <source>
        <dbReference type="SAM" id="SignalP"/>
    </source>
</evidence>
<comment type="similarity">
    <text evidence="2 14 16">Belongs to the TonB-dependent receptor family.</text>
</comment>
<evidence type="ECO:0000256" key="3">
    <source>
        <dbReference type="ARBA" id="ARBA00022448"/>
    </source>
</evidence>
<evidence type="ECO:0000256" key="7">
    <source>
        <dbReference type="ARBA" id="ARBA00022729"/>
    </source>
</evidence>
<dbReference type="CDD" id="cd01347">
    <property type="entry name" value="ligand_gated_channel"/>
    <property type="match status" value="1"/>
</dbReference>
<evidence type="ECO:0000256" key="16">
    <source>
        <dbReference type="RuleBase" id="RU003357"/>
    </source>
</evidence>
<keyword evidence="6 14" id="KW-0812">Transmembrane</keyword>
<evidence type="ECO:0000256" key="8">
    <source>
        <dbReference type="ARBA" id="ARBA00023004"/>
    </source>
</evidence>
<dbReference type="InterPro" id="IPR010105">
    <property type="entry name" value="TonB_sidphr_rcpt"/>
</dbReference>
<dbReference type="RefSeq" id="WP_213500866.1">
    <property type="nucleotide sequence ID" value="NZ_CP054856.1"/>
</dbReference>
<evidence type="ECO:0000256" key="5">
    <source>
        <dbReference type="ARBA" id="ARBA00022496"/>
    </source>
</evidence>
<keyword evidence="5" id="KW-0410">Iron transport</keyword>
<dbReference type="Pfam" id="PF07715">
    <property type="entry name" value="Plug"/>
    <property type="match status" value="1"/>
</dbReference>